<evidence type="ECO:0000259" key="2">
    <source>
        <dbReference type="Pfam" id="PF13863"/>
    </source>
</evidence>
<evidence type="ECO:0000313" key="4">
    <source>
        <dbReference type="RefSeq" id="XP_017771573.1"/>
    </source>
</evidence>
<evidence type="ECO:0000313" key="3">
    <source>
        <dbReference type="Proteomes" id="UP000695000"/>
    </source>
</evidence>
<protein>
    <submittedName>
        <fullName evidence="4">Coiled-coil domain-containing protein 42A-like</fullName>
    </submittedName>
</protein>
<reference evidence="4" key="1">
    <citation type="submission" date="2025-08" db="UniProtKB">
        <authorList>
            <consortium name="RefSeq"/>
        </authorList>
    </citation>
    <scope>IDENTIFICATION</scope>
    <source>
        <tissue evidence="4">Whole Larva</tissue>
    </source>
</reference>
<dbReference type="Pfam" id="PF13863">
    <property type="entry name" value="DUF4200"/>
    <property type="match status" value="1"/>
</dbReference>
<gene>
    <name evidence="4" type="primary">LOC108558976</name>
</gene>
<accession>A0ABM1MAH3</accession>
<name>A0ABM1MAH3_NICVS</name>
<dbReference type="Proteomes" id="UP000695000">
    <property type="component" value="Unplaced"/>
</dbReference>
<dbReference type="PANTHER" id="PTHR21683:SF2">
    <property type="entry name" value="COILED-COIL DOMAIN-CONTAINING PROTEIN 42 LIKE-2-LIKE"/>
    <property type="match status" value="1"/>
</dbReference>
<dbReference type="RefSeq" id="XP_017771573.1">
    <property type="nucleotide sequence ID" value="XM_017916084.1"/>
</dbReference>
<keyword evidence="1" id="KW-0175">Coiled coil</keyword>
<keyword evidence="3" id="KW-1185">Reference proteome</keyword>
<organism evidence="3 4">
    <name type="scientific">Nicrophorus vespilloides</name>
    <name type="common">Boreal carrion beetle</name>
    <dbReference type="NCBI Taxonomy" id="110193"/>
    <lineage>
        <taxon>Eukaryota</taxon>
        <taxon>Metazoa</taxon>
        <taxon>Ecdysozoa</taxon>
        <taxon>Arthropoda</taxon>
        <taxon>Hexapoda</taxon>
        <taxon>Insecta</taxon>
        <taxon>Pterygota</taxon>
        <taxon>Neoptera</taxon>
        <taxon>Endopterygota</taxon>
        <taxon>Coleoptera</taxon>
        <taxon>Polyphaga</taxon>
        <taxon>Staphyliniformia</taxon>
        <taxon>Silphidae</taxon>
        <taxon>Nicrophorinae</taxon>
        <taxon>Nicrophorus</taxon>
    </lineage>
</organism>
<sequence>MWAELTKKQLDLRRSFLKFHSFVRENEDKRIRAAKKIIEEKEMQEKRTQMIKETEEMCACLAKTKGQFEAKIKDYRIYEDYLVGVSNIPGELFHGVNDIIKRYESLKEAKEVIRLKRLIEMDELDNAKSRLVKMIERKSQALIEMNSKVVDLICRHDSAKDCSLRWENIVAAIKERTQMKQAEIDGVKLCTWNIYTQMCARKTEAPSLKRSDFEGQLMHIKKTLQELRTVQKIVAKQCVNYTGVKREKKDRREQATNRKFAHKNSQYVTNVKMRSNFLSLFDPVKNPLNKI</sequence>
<dbReference type="InterPro" id="IPR025252">
    <property type="entry name" value="DUF4200"/>
</dbReference>
<dbReference type="InterPro" id="IPR051147">
    <property type="entry name" value="CFAP_domain-containing"/>
</dbReference>
<feature type="domain" description="DUF4200" evidence="2">
    <location>
        <begin position="2"/>
        <end position="86"/>
    </location>
</feature>
<dbReference type="GeneID" id="108558976"/>
<dbReference type="PANTHER" id="PTHR21683">
    <property type="entry name" value="COILED-COIL DOMAIN-CONTAINING PROTEIN 42 LIKE-2-LIKE-RELATED"/>
    <property type="match status" value="1"/>
</dbReference>
<proteinExistence type="predicted"/>
<evidence type="ECO:0000256" key="1">
    <source>
        <dbReference type="ARBA" id="ARBA00023054"/>
    </source>
</evidence>